<dbReference type="GO" id="GO:0006935">
    <property type="term" value="P:chemotaxis"/>
    <property type="evidence" value="ECO:0007669"/>
    <property type="project" value="InterPro"/>
</dbReference>
<dbReference type="CDD" id="cd18774">
    <property type="entry name" value="PDC2_HK_sensor"/>
    <property type="match status" value="1"/>
</dbReference>
<keyword evidence="7" id="KW-0807">Transducer</keyword>
<dbReference type="Proteomes" id="UP000182987">
    <property type="component" value="Chromosome"/>
</dbReference>
<evidence type="ECO:0000256" key="4">
    <source>
        <dbReference type="ARBA" id="ARBA00022692"/>
    </source>
</evidence>
<dbReference type="Pfam" id="PF00015">
    <property type="entry name" value="MCPsignal"/>
    <property type="match status" value="1"/>
</dbReference>
<keyword evidence="6" id="KW-0472">Membrane</keyword>
<keyword evidence="10" id="KW-1185">Reference proteome</keyword>
<comment type="subcellular location">
    <subcellularLocation>
        <location evidence="1">Cell membrane</location>
        <topology evidence="1">Multi-pass membrane protein</topology>
    </subcellularLocation>
</comment>
<dbReference type="Pfam" id="PF02743">
    <property type="entry name" value="dCache_1"/>
    <property type="match status" value="1"/>
</dbReference>
<dbReference type="InterPro" id="IPR004090">
    <property type="entry name" value="Chemotax_Me-accpt_rcpt"/>
</dbReference>
<dbReference type="EMBL" id="CP017480">
    <property type="protein sequence ID" value="APG06636.1"/>
    <property type="molecule type" value="Genomic_DNA"/>
</dbReference>
<evidence type="ECO:0000256" key="2">
    <source>
        <dbReference type="ARBA" id="ARBA00022475"/>
    </source>
</evidence>
<dbReference type="PATRIC" id="fig|1440763.5.peg.3667"/>
<dbReference type="PROSITE" id="PS50111">
    <property type="entry name" value="CHEMOTAXIS_TRANSDUC_2"/>
    <property type="match status" value="1"/>
</dbReference>
<dbReference type="InterPro" id="IPR003660">
    <property type="entry name" value="HAMP_dom"/>
</dbReference>
<dbReference type="InterPro" id="IPR051310">
    <property type="entry name" value="MCP_chemotaxis"/>
</dbReference>
<evidence type="ECO:0000256" key="1">
    <source>
        <dbReference type="ARBA" id="ARBA00004651"/>
    </source>
</evidence>
<dbReference type="RefSeq" id="WP_046969092.1">
    <property type="nucleotide sequence ID" value="NZ_JPLB01000063.1"/>
</dbReference>
<evidence type="ECO:0000256" key="7">
    <source>
        <dbReference type="ARBA" id="ARBA00023224"/>
    </source>
</evidence>
<evidence type="ECO:0000256" key="6">
    <source>
        <dbReference type="ARBA" id="ARBA00023136"/>
    </source>
</evidence>
<dbReference type="InterPro" id="IPR004089">
    <property type="entry name" value="MCPsignal_dom"/>
</dbReference>
<dbReference type="AlphaFoldDB" id="A0A0G9H605"/>
<dbReference type="PANTHER" id="PTHR43531">
    <property type="entry name" value="PROTEIN ICFG"/>
    <property type="match status" value="1"/>
</dbReference>
<gene>
    <name evidence="9" type="ORF">BJI69_18615</name>
</gene>
<dbReference type="STRING" id="1440763.BJI69_18615"/>
<evidence type="ECO:0000256" key="5">
    <source>
        <dbReference type="ARBA" id="ARBA00022989"/>
    </source>
</evidence>
<dbReference type="InterPro" id="IPR033479">
    <property type="entry name" value="dCache_1"/>
</dbReference>
<proteinExistence type="inferred from homology"/>
<protein>
    <submittedName>
        <fullName evidence="9">Chemotaxis protein</fullName>
    </submittedName>
</protein>
<dbReference type="Gene3D" id="3.30.450.20">
    <property type="entry name" value="PAS domain"/>
    <property type="match status" value="1"/>
</dbReference>
<dbReference type="Gene3D" id="1.10.287.950">
    <property type="entry name" value="Methyl-accepting chemotaxis protein"/>
    <property type="match status" value="1"/>
</dbReference>
<evidence type="ECO:0000313" key="10">
    <source>
        <dbReference type="Proteomes" id="UP000182987"/>
    </source>
</evidence>
<dbReference type="SMART" id="SM00304">
    <property type="entry name" value="HAMP"/>
    <property type="match status" value="1"/>
</dbReference>
<dbReference type="PRINTS" id="PR00260">
    <property type="entry name" value="CHEMTRNSDUCR"/>
</dbReference>
<dbReference type="PROSITE" id="PS50885">
    <property type="entry name" value="HAMP"/>
    <property type="match status" value="1"/>
</dbReference>
<dbReference type="GO" id="GO:0004888">
    <property type="term" value="F:transmembrane signaling receptor activity"/>
    <property type="evidence" value="ECO:0007669"/>
    <property type="project" value="InterPro"/>
</dbReference>
<dbReference type="FunFam" id="1.10.287.950:FF:000001">
    <property type="entry name" value="Methyl-accepting chemotaxis sensory transducer"/>
    <property type="match status" value="1"/>
</dbReference>
<evidence type="ECO:0000313" key="9">
    <source>
        <dbReference type="EMBL" id="APG06636.1"/>
    </source>
</evidence>
<evidence type="ECO:0000256" key="3">
    <source>
        <dbReference type="ARBA" id="ARBA00022481"/>
    </source>
</evidence>
<dbReference type="KEGG" id="lrz:BJI69_18615"/>
<dbReference type="GO" id="GO:0005886">
    <property type="term" value="C:plasma membrane"/>
    <property type="evidence" value="ECO:0007669"/>
    <property type="project" value="UniProtKB-SubCell"/>
</dbReference>
<comment type="similarity">
    <text evidence="8">Belongs to the methyl-accepting chemotaxis (MCP) protein family.</text>
</comment>
<dbReference type="GO" id="GO:0007165">
    <property type="term" value="P:signal transduction"/>
    <property type="evidence" value="ECO:0007669"/>
    <property type="project" value="UniProtKB-KW"/>
</dbReference>
<keyword evidence="3" id="KW-0488">Methylation</keyword>
<dbReference type="Pfam" id="PF00672">
    <property type="entry name" value="HAMP"/>
    <property type="match status" value="1"/>
</dbReference>
<evidence type="ECO:0000256" key="8">
    <source>
        <dbReference type="ARBA" id="ARBA00029447"/>
    </source>
</evidence>
<dbReference type="SUPFAM" id="SSF58104">
    <property type="entry name" value="Methyl-accepting chemotaxis protein (MCP) signaling domain"/>
    <property type="match status" value="1"/>
</dbReference>
<sequence length="636" mass="68463">MNLFRSTQARYTAFVLAYFLALVVLTFVVIRLYVTPDLRRSEAELVGRNVDEIGLAITNKLHQVEAQQRSITQTVALMDSASIDRLQPGLVDQYGDQDVFGGGIWPLPFKREPAKERDSTFFARDATSGQLVVNTHWNQPDALKYWEQSWYKNGLTAPRGHCLWADAYKDAASAQPRTNCAMAIYKGDEIFGVSTVDVTLGFFNRLVADMESKVHGQIMIVEPNGTIVSNSTYIKDDIVLKKLADLAATSPMIAQVKEAMPALGKSAQVERDYVDGESQSLFLRPITGTPWVLATSLPTRLLTQDSNRIMGKLAAVQLPLALLLLVALVVGIRILMKQLATLKQNIDELNSGEADLARRLPVGSGSEYNAVVDSFNGFIVRLQDMMRRVQASSTAISSAATQIASGNMDLSQRTEEQASSLEETAASMEELTATVRQNAENAKQANTLARDAAAAAHRGSDVVAQVVTTMGAISDSSAKIADIVGVIDGIAFQTNLLALNAAVEAARAGEQGRGFAVVAGEVRSLAQSSASAARDIKALISGSADDVSLGAELVKRTGASMSELTGNVARVATFMEEIMAASQEQSLGIDQVSRTVTQLDDMTQQNAALVEEAAAAAKAMEEQTHRLEEVVGGFRL</sequence>
<dbReference type="CDD" id="cd11386">
    <property type="entry name" value="MCP_signal"/>
    <property type="match status" value="1"/>
</dbReference>
<organism evidence="9 10">
    <name type="scientific">Luteibacter rhizovicinus DSM 16549</name>
    <dbReference type="NCBI Taxonomy" id="1440763"/>
    <lineage>
        <taxon>Bacteria</taxon>
        <taxon>Pseudomonadati</taxon>
        <taxon>Pseudomonadota</taxon>
        <taxon>Gammaproteobacteria</taxon>
        <taxon>Lysobacterales</taxon>
        <taxon>Rhodanobacteraceae</taxon>
        <taxon>Luteibacter</taxon>
    </lineage>
</organism>
<keyword evidence="4" id="KW-0812">Transmembrane</keyword>
<dbReference type="SMART" id="SM00283">
    <property type="entry name" value="MA"/>
    <property type="match status" value="1"/>
</dbReference>
<name>A0A0G9H605_9GAMM</name>
<keyword evidence="2" id="KW-1003">Cell membrane</keyword>
<reference evidence="10" key="1">
    <citation type="submission" date="2016-09" db="EMBL/GenBank/DDBJ databases">
        <authorList>
            <person name="Lysoe E."/>
        </authorList>
    </citation>
    <scope>NUCLEOTIDE SEQUENCE [LARGE SCALE GENOMIC DNA]</scope>
    <source>
        <strain evidence="10">LJ96T</strain>
    </source>
</reference>
<accession>A0A0G9H605</accession>
<keyword evidence="5" id="KW-1133">Transmembrane helix</keyword>
<dbReference type="PANTHER" id="PTHR43531:SF14">
    <property type="entry name" value="METHYL-ACCEPTING CHEMOTAXIS PROTEIN I-RELATED"/>
    <property type="match status" value="1"/>
</dbReference>